<proteinExistence type="inferred from homology"/>
<sequence>MKQVVQNYKSGELALLDVPVPGCKPGGVLVRSLYSLISTGTEMMKVSEAGMSMVGKARSRPDQVAKVMQSVATNGLGATYRKVINKLDSYTPLGYSLCGVVEQVGAGIDDVAVGDLVACAGNEFALHAELNWVPKNLYARVPDGLAPRHAAFGTVGSIAMQGVRQGEPQLGEVALVIGLGLIGQLVVQLLAASGVRVVGVDPDPTRCELAERLGAAACGDPASAAVATAVAELTDGHGVDQVYLAAGGGSNQPVELAAQLSRDRGRIVDIGKCRLDLPWNAYYEKELDVRFSRSYGPGRYDPGYELDGRDYPIGYVRWTERRNLACFLDLLARGSVDVEPLVSKVADFDDAVETYQLLKDGGLKAVAVLFQYLDAAAPEAAVPEAEEVAAPVVGLPAVAAARPAPARPAKATVRLAFIGAGNYATSMLLPHLARREGVELATVVTTTALSAANAQRKFGFAEATTDLDAVLDDASVDAVFVATRHSSHAALTERALRAGKTVFVEKPLALTGDELAGVLKAVEESGNDRLQVGFNRRFAPLLQEAKGRFGAPTGPASLRYLVNAGRLEHGSWYLRQDTEGTRFEGEGGHFIDTASWLLGADPVSVYALTTPGNEDLQVVLRYPGGSTATISYVSNGAPGFPKETLDLIADGQVLRLDDFVRASVYGRKRWVSSRLPKAKDKGQRAELDAFLTAVRTGGPMPVPLESLVATTAATFAVQASLAAGAPVTLQASEPSESSERTR</sequence>
<evidence type="ECO:0000259" key="7">
    <source>
        <dbReference type="Pfam" id="PF01408"/>
    </source>
</evidence>
<comment type="caution">
    <text evidence="8">The sequence shown here is derived from an EMBL/GenBank/DDBJ whole genome shotgun (WGS) entry which is preliminary data.</text>
</comment>
<dbReference type="RefSeq" id="WP_051725485.1">
    <property type="nucleotide sequence ID" value="NZ_JBHEZZ010000013.1"/>
</dbReference>
<comment type="similarity">
    <text evidence="2">Belongs to the zinc-containing alcohol dehydrogenase family.</text>
</comment>
<accession>A0ABV6URV2</accession>
<dbReference type="EMBL" id="JBHEZZ010000013">
    <property type="protein sequence ID" value="MFC1404173.1"/>
    <property type="molecule type" value="Genomic_DNA"/>
</dbReference>
<evidence type="ECO:0000256" key="3">
    <source>
        <dbReference type="ARBA" id="ARBA00022723"/>
    </source>
</evidence>
<dbReference type="CDD" id="cd08255">
    <property type="entry name" value="2-desacetyl-2-hydroxyethyl_bacteriochlorophyllide_like"/>
    <property type="match status" value="1"/>
</dbReference>
<evidence type="ECO:0000313" key="9">
    <source>
        <dbReference type="Proteomes" id="UP001592528"/>
    </source>
</evidence>
<dbReference type="PANTHER" id="PTHR43350">
    <property type="entry name" value="NAD-DEPENDENT ALCOHOL DEHYDROGENASE"/>
    <property type="match status" value="1"/>
</dbReference>
<dbReference type="SUPFAM" id="SSF50129">
    <property type="entry name" value="GroES-like"/>
    <property type="match status" value="1"/>
</dbReference>
<dbReference type="SUPFAM" id="SSF55347">
    <property type="entry name" value="Glyceraldehyde-3-phosphate dehydrogenase-like, C-terminal domain"/>
    <property type="match status" value="1"/>
</dbReference>
<name>A0ABV6URV2_9ACTN</name>
<reference evidence="8 9" key="1">
    <citation type="submission" date="2024-09" db="EMBL/GenBank/DDBJ databases">
        <authorList>
            <person name="Lee S.D."/>
        </authorList>
    </citation>
    <scope>NUCLEOTIDE SEQUENCE [LARGE SCALE GENOMIC DNA]</scope>
    <source>
        <strain evidence="8 9">N1-5</strain>
    </source>
</reference>
<gene>
    <name evidence="8" type="ORF">ACEZDJ_23050</name>
</gene>
<keyword evidence="4" id="KW-0862">Zinc</keyword>
<organism evidence="8 9">
    <name type="scientific">Streptacidiphilus cavernicola</name>
    <dbReference type="NCBI Taxonomy" id="3342716"/>
    <lineage>
        <taxon>Bacteria</taxon>
        <taxon>Bacillati</taxon>
        <taxon>Actinomycetota</taxon>
        <taxon>Actinomycetes</taxon>
        <taxon>Kitasatosporales</taxon>
        <taxon>Streptomycetaceae</taxon>
        <taxon>Streptacidiphilus</taxon>
    </lineage>
</organism>
<dbReference type="Gene3D" id="3.40.50.720">
    <property type="entry name" value="NAD(P)-binding Rossmann-like Domain"/>
    <property type="match status" value="2"/>
</dbReference>
<feature type="domain" description="Alcohol dehydrogenase-like C-terminal" evidence="6">
    <location>
        <begin position="182"/>
        <end position="300"/>
    </location>
</feature>
<evidence type="ECO:0000256" key="4">
    <source>
        <dbReference type="ARBA" id="ARBA00022833"/>
    </source>
</evidence>
<dbReference type="Pfam" id="PF00107">
    <property type="entry name" value="ADH_zinc_N"/>
    <property type="match status" value="1"/>
</dbReference>
<dbReference type="Gene3D" id="3.30.360.10">
    <property type="entry name" value="Dihydrodipicolinate Reductase, domain 2"/>
    <property type="match status" value="1"/>
</dbReference>
<dbReference type="PANTHER" id="PTHR43350:SF19">
    <property type="entry name" value="D-GULOSIDE 3-DEHYDROGENASE"/>
    <property type="match status" value="1"/>
</dbReference>
<evidence type="ECO:0000259" key="6">
    <source>
        <dbReference type="Pfam" id="PF00107"/>
    </source>
</evidence>
<comment type="cofactor">
    <cofactor evidence="1">
        <name>Zn(2+)</name>
        <dbReference type="ChEBI" id="CHEBI:29105"/>
    </cofactor>
</comment>
<evidence type="ECO:0000256" key="2">
    <source>
        <dbReference type="ARBA" id="ARBA00008072"/>
    </source>
</evidence>
<evidence type="ECO:0000256" key="1">
    <source>
        <dbReference type="ARBA" id="ARBA00001947"/>
    </source>
</evidence>
<dbReference type="InterPro" id="IPR000683">
    <property type="entry name" value="Gfo/Idh/MocA-like_OxRdtase_N"/>
</dbReference>
<evidence type="ECO:0000313" key="8">
    <source>
        <dbReference type="EMBL" id="MFC1404173.1"/>
    </source>
</evidence>
<dbReference type="Pfam" id="PF01408">
    <property type="entry name" value="GFO_IDH_MocA"/>
    <property type="match status" value="1"/>
</dbReference>
<dbReference type="InterPro" id="IPR011032">
    <property type="entry name" value="GroES-like_sf"/>
</dbReference>
<protein>
    <submittedName>
        <fullName evidence="8">Bi-domain-containing oxidoreductase</fullName>
    </submittedName>
</protein>
<keyword evidence="5" id="KW-0560">Oxidoreductase</keyword>
<keyword evidence="3" id="KW-0479">Metal-binding</keyword>
<dbReference type="InterPro" id="IPR036291">
    <property type="entry name" value="NAD(P)-bd_dom_sf"/>
</dbReference>
<dbReference type="SUPFAM" id="SSF51735">
    <property type="entry name" value="NAD(P)-binding Rossmann-fold domains"/>
    <property type="match status" value="2"/>
</dbReference>
<evidence type="ECO:0000256" key="5">
    <source>
        <dbReference type="ARBA" id="ARBA00023002"/>
    </source>
</evidence>
<dbReference type="Gene3D" id="3.90.180.10">
    <property type="entry name" value="Medium-chain alcohol dehydrogenases, catalytic domain"/>
    <property type="match status" value="1"/>
</dbReference>
<dbReference type="Proteomes" id="UP001592528">
    <property type="component" value="Unassembled WGS sequence"/>
</dbReference>
<keyword evidence="9" id="KW-1185">Reference proteome</keyword>
<feature type="domain" description="Gfo/Idh/MocA-like oxidoreductase N-terminal" evidence="7">
    <location>
        <begin position="414"/>
        <end position="534"/>
    </location>
</feature>
<dbReference type="InterPro" id="IPR013149">
    <property type="entry name" value="ADH-like_C"/>
</dbReference>